<gene>
    <name evidence="1" type="ORF">GS617_18060</name>
</gene>
<organism evidence="1 2">
    <name type="scientific">Ruegeria atlantica</name>
    <dbReference type="NCBI Taxonomy" id="81569"/>
    <lineage>
        <taxon>Bacteria</taxon>
        <taxon>Pseudomonadati</taxon>
        <taxon>Pseudomonadota</taxon>
        <taxon>Alphaproteobacteria</taxon>
        <taxon>Rhodobacterales</taxon>
        <taxon>Roseobacteraceae</taxon>
        <taxon>Ruegeria</taxon>
    </lineage>
</organism>
<dbReference type="EMBL" id="WVQY01000008">
    <property type="protein sequence ID" value="NOD32177.1"/>
    <property type="molecule type" value="Genomic_DNA"/>
</dbReference>
<evidence type="ECO:0000313" key="1">
    <source>
        <dbReference type="EMBL" id="NOD32177.1"/>
    </source>
</evidence>
<sequence>MHPGSEISVSCRQIRLVASFVAHVRIWADPALHHLKGHTQSDLSVRTVVMLAATGWRGSADLLA</sequence>
<dbReference type="Proteomes" id="UP000599383">
    <property type="component" value="Unassembled WGS sequence"/>
</dbReference>
<evidence type="ECO:0008006" key="3">
    <source>
        <dbReference type="Google" id="ProtNLM"/>
    </source>
</evidence>
<dbReference type="RefSeq" id="WP_171205147.1">
    <property type="nucleotide sequence ID" value="NZ_WVQY01000008.1"/>
</dbReference>
<evidence type="ECO:0000313" key="2">
    <source>
        <dbReference type="Proteomes" id="UP000599383"/>
    </source>
</evidence>
<name>A0ABX1WG40_9RHOB</name>
<protein>
    <recommendedName>
        <fullName evidence="3">Transposase</fullName>
    </recommendedName>
</protein>
<keyword evidence="2" id="KW-1185">Reference proteome</keyword>
<comment type="caution">
    <text evidence="1">The sequence shown here is derived from an EMBL/GenBank/DDBJ whole genome shotgun (WGS) entry which is preliminary data.</text>
</comment>
<reference evidence="1 2" key="1">
    <citation type="submission" date="2019-12" db="EMBL/GenBank/DDBJ databases">
        <title>Ruegeria JWLKs population differentiation of coral mucus and skeleton niches.</title>
        <authorList>
            <person name="Luo D."/>
        </authorList>
    </citation>
    <scope>NUCLEOTIDE SEQUENCE [LARGE SCALE GENOMIC DNA]</scope>
    <source>
        <strain evidence="1 2">HKCCD6238</strain>
    </source>
</reference>
<accession>A0ABX1WG40</accession>
<proteinExistence type="predicted"/>